<feature type="compositionally biased region" description="Basic and acidic residues" evidence="1">
    <location>
        <begin position="877"/>
        <end position="890"/>
    </location>
</feature>
<evidence type="ECO:0000256" key="1">
    <source>
        <dbReference type="SAM" id="MobiDB-lite"/>
    </source>
</evidence>
<dbReference type="Proteomes" id="UP001642520">
    <property type="component" value="Unassembled WGS sequence"/>
</dbReference>
<feature type="compositionally biased region" description="Basic and acidic residues" evidence="1">
    <location>
        <begin position="983"/>
        <end position="992"/>
    </location>
</feature>
<feature type="region of interest" description="Disordered" evidence="1">
    <location>
        <begin position="1058"/>
        <end position="1087"/>
    </location>
</feature>
<feature type="region of interest" description="Disordered" evidence="1">
    <location>
        <begin position="870"/>
        <end position="890"/>
    </location>
</feature>
<feature type="region of interest" description="Disordered" evidence="1">
    <location>
        <begin position="108"/>
        <end position="153"/>
    </location>
</feature>
<evidence type="ECO:0000313" key="3">
    <source>
        <dbReference type="Proteomes" id="UP001642520"/>
    </source>
</evidence>
<proteinExistence type="predicted"/>
<name>A0ABP1MYJ0_XYLVO</name>
<keyword evidence="3" id="KW-1185">Reference proteome</keyword>
<feature type="compositionally biased region" description="Polar residues" evidence="1">
    <location>
        <begin position="993"/>
        <end position="1006"/>
    </location>
</feature>
<accession>A0ABP1MYJ0</accession>
<feature type="region of interest" description="Disordered" evidence="1">
    <location>
        <begin position="976"/>
        <end position="1006"/>
    </location>
</feature>
<dbReference type="EMBL" id="CAXAJV020001281">
    <property type="protein sequence ID" value="CAL7933774.1"/>
    <property type="molecule type" value="Genomic_DNA"/>
</dbReference>
<reference evidence="2 3" key="1">
    <citation type="submission" date="2024-08" db="EMBL/GenBank/DDBJ databases">
        <authorList>
            <person name="Will J Nash"/>
            <person name="Angela Man"/>
            <person name="Seanna McTaggart"/>
            <person name="Kendall Baker"/>
            <person name="Tom Barker"/>
            <person name="Leah Catchpole"/>
            <person name="Alex Durrant"/>
            <person name="Karim Gharbi"/>
            <person name="Naomi Irish"/>
            <person name="Gemy Kaithakottil"/>
            <person name="Debby Ku"/>
            <person name="Aaliyah Providence"/>
            <person name="Felix Shaw"/>
            <person name="David Swarbreck"/>
            <person name="Chris Watkins"/>
            <person name="Ann M. McCartney"/>
            <person name="Giulio Formenti"/>
            <person name="Alice Mouton"/>
            <person name="Noel Vella"/>
            <person name="Bjorn M von Reumont"/>
            <person name="Adriana Vella"/>
            <person name="Wilfried Haerty"/>
        </authorList>
    </citation>
    <scope>NUCLEOTIDE SEQUENCE [LARGE SCALE GENOMIC DNA]</scope>
</reference>
<evidence type="ECO:0000313" key="2">
    <source>
        <dbReference type="EMBL" id="CAL7933774.1"/>
    </source>
</evidence>
<feature type="compositionally biased region" description="Polar residues" evidence="1">
    <location>
        <begin position="933"/>
        <end position="942"/>
    </location>
</feature>
<feature type="region of interest" description="Disordered" evidence="1">
    <location>
        <begin position="65"/>
        <end position="86"/>
    </location>
</feature>
<feature type="compositionally biased region" description="Pro residues" evidence="1">
    <location>
        <begin position="117"/>
        <end position="128"/>
    </location>
</feature>
<feature type="compositionally biased region" description="Polar residues" evidence="1">
    <location>
        <begin position="571"/>
        <end position="583"/>
    </location>
</feature>
<feature type="compositionally biased region" description="Low complexity" evidence="1">
    <location>
        <begin position="560"/>
        <end position="570"/>
    </location>
</feature>
<gene>
    <name evidence="2" type="ORF">XYLVIOL_LOCUS635</name>
</gene>
<organism evidence="2 3">
    <name type="scientific">Xylocopa violacea</name>
    <name type="common">Violet carpenter bee</name>
    <name type="synonym">Apis violacea</name>
    <dbReference type="NCBI Taxonomy" id="135666"/>
    <lineage>
        <taxon>Eukaryota</taxon>
        <taxon>Metazoa</taxon>
        <taxon>Ecdysozoa</taxon>
        <taxon>Arthropoda</taxon>
        <taxon>Hexapoda</taxon>
        <taxon>Insecta</taxon>
        <taxon>Pterygota</taxon>
        <taxon>Neoptera</taxon>
        <taxon>Endopterygota</taxon>
        <taxon>Hymenoptera</taxon>
        <taxon>Apocrita</taxon>
        <taxon>Aculeata</taxon>
        <taxon>Apoidea</taxon>
        <taxon>Anthophila</taxon>
        <taxon>Apidae</taxon>
        <taxon>Xylocopa</taxon>
        <taxon>Xylocopa</taxon>
    </lineage>
</organism>
<comment type="caution">
    <text evidence="2">The sequence shown here is derived from an EMBL/GenBank/DDBJ whole genome shotgun (WGS) entry which is preliminary data.</text>
</comment>
<feature type="region of interest" description="Disordered" evidence="1">
    <location>
        <begin position="929"/>
        <end position="956"/>
    </location>
</feature>
<feature type="compositionally biased region" description="Basic and acidic residues" evidence="1">
    <location>
        <begin position="546"/>
        <end position="558"/>
    </location>
</feature>
<protein>
    <submittedName>
        <fullName evidence="2">Uncharacterized protein</fullName>
    </submittedName>
</protein>
<feature type="region of interest" description="Disordered" evidence="1">
    <location>
        <begin position="546"/>
        <end position="583"/>
    </location>
</feature>
<sequence>MAHLNSSVKEIDVWNTKITSISLLLIFVCSTSTCLKNDRAESSSHGDPNFVRRSRRVGLNEYLVPPPIPQPQPVRSGRVANPSPTEAPGYFSQLMNWLNPFNFGSLPPTHPKSLPQLEPPAPPKPHNPSPFNIHSAPHPGPPHHPPLGSQPGTTLYTPFVGRLLPQHPGPSFIAPTNAYSGPSLGPPPSPPLQFYNVPSATFTNIQHVPPPPESGRGIYLPANKGKPCNLCNKIPWIPMQNGGFNFEKYPPPPQLSNGYLPPNTQANHDAQHAASQEIRIPDFSHVPIAQKGQYPLFNTALPNLLLYPLPMPPLYEAEPFGRPSQHPPDVESVGRIELPPLPVTPTAAQKHTNPEINNEHYNLQGDNRLKLFGTDINRGHGTEIKREHADKKESFGTSIPDTYPPISAPSFNPEYQNNPSSVKQENAGILNQPVQYIQNTPTSFGSANLQNHNFVHQNGNEYQESFKSNLGQKTDPNYLPADLNPSANFGASTFFNQDIESLNYQYSDDLSPSGTALKDSHVTTQPPPVSTFSLNEEHNTIIHFEESPLLDLSKKDESETSTQGPTTTTEYASSENTIKTTTDYNTENESLYFEDSTSTVRLTESYSPSDIQNINTVFRPPISTTTDFVNSNTNQYTETSTVSTQYINQQEVSYIPSQPGFLWPSLSSNTTNLKDDPLKNHASLNHLVQWNNSFSEIKNLGKQDSADLKDAKDTAQRQPSVKRNKQVQVIIPYTSDYTPIPFQQSRGDWSVKTDFERTQPRKVPPQGELNADNYLQQESRNDIRVINQSEFNYNDSKQLYAQSIRRPSLNAAENSRSVTTKANNSIDVRRLQKNIDNWTIQEYSKPTTFSTVLPSSLHPYLSPSKRIPTEYLTTTEPGDHTNESKESKESVKTYSLAGFSFNEIEHEGSASNRVEETQVPVKVLPIESPKAAASSSQSVNKSITEEKPSWETQSVSISPTNKERVYVVTPQPIPETSSKKVINRKEDEEKQNLQRPNDLTVSDASNSKNNLSQFEAIEKAYQVLPQAVNNLAVATTGKESVPLWGIMEHEEFASLNLDEHNEEAAENDEEAGPVLYSGHSKVSRAKR</sequence>